<protein>
    <submittedName>
        <fullName evidence="3">TPR repeat-containing protein</fullName>
    </submittedName>
</protein>
<reference evidence="3 4" key="1">
    <citation type="submission" date="2019-07" db="EMBL/GenBank/DDBJ databases">
        <title>Genomic Encyclopedia of Archaeal and Bacterial Type Strains, Phase II (KMG-II): from individual species to whole genera.</title>
        <authorList>
            <person name="Goeker M."/>
        </authorList>
    </citation>
    <scope>NUCLEOTIDE SEQUENCE [LARGE SCALE GENOMIC DNA]</scope>
    <source>
        <strain evidence="3 4">ATCC BAA-252</strain>
    </source>
</reference>
<name>A0A562SLQ5_9HYPH</name>
<dbReference type="InterPro" id="IPR011990">
    <property type="entry name" value="TPR-like_helical_dom_sf"/>
</dbReference>
<feature type="chain" id="PRO_5021763931" evidence="2">
    <location>
        <begin position="20"/>
        <end position="217"/>
    </location>
</feature>
<comment type="caution">
    <text evidence="3">The sequence shown here is derived from an EMBL/GenBank/DDBJ whole genome shotgun (WGS) entry which is preliminary data.</text>
</comment>
<dbReference type="EMBL" id="VLLF01000009">
    <property type="protein sequence ID" value="TWI82257.1"/>
    <property type="molecule type" value="Genomic_DNA"/>
</dbReference>
<evidence type="ECO:0000313" key="4">
    <source>
        <dbReference type="Proteomes" id="UP000320593"/>
    </source>
</evidence>
<feature type="repeat" description="TPR" evidence="1">
    <location>
        <begin position="131"/>
        <end position="164"/>
    </location>
</feature>
<feature type="signal peptide" evidence="2">
    <location>
        <begin position="1"/>
        <end position="19"/>
    </location>
</feature>
<dbReference type="Proteomes" id="UP000320593">
    <property type="component" value="Unassembled WGS sequence"/>
</dbReference>
<dbReference type="OrthoDB" id="9815010at2"/>
<dbReference type="InterPro" id="IPR019734">
    <property type="entry name" value="TPR_rpt"/>
</dbReference>
<dbReference type="SMART" id="SM00028">
    <property type="entry name" value="TPR"/>
    <property type="match status" value="3"/>
</dbReference>
<organism evidence="3 4">
    <name type="scientific">Roseibium hamelinense</name>
    <dbReference type="NCBI Taxonomy" id="150831"/>
    <lineage>
        <taxon>Bacteria</taxon>
        <taxon>Pseudomonadati</taxon>
        <taxon>Pseudomonadota</taxon>
        <taxon>Alphaproteobacteria</taxon>
        <taxon>Hyphomicrobiales</taxon>
        <taxon>Stappiaceae</taxon>
        <taxon>Roseibium</taxon>
    </lineage>
</organism>
<dbReference type="PROSITE" id="PS50005">
    <property type="entry name" value="TPR"/>
    <property type="match status" value="1"/>
</dbReference>
<keyword evidence="2" id="KW-0732">Signal</keyword>
<keyword evidence="4" id="KW-1185">Reference proteome</keyword>
<sequence>MRSFVFIALFSLSPVVALAQPVPDLGPEVEAPSLEDLGSLPEVEFDEGGKTVADGNTEITKLDTLFAQLASSEEPSVAEALANEIQKIWLRSGSDTVDVLMSRAGKALQADEHGLALDLLDTIVTLKPNYAEGWNRRATVYYMQQDFGRSLADIERTLAIEPRHWGALSGLAIIQRRLGQEARALETFKRSLAIHPGLENAKSAIEDLEANASGEPI</sequence>
<gene>
    <name evidence="3" type="ORF">JM93_03605</name>
</gene>
<evidence type="ECO:0000313" key="3">
    <source>
        <dbReference type="EMBL" id="TWI82257.1"/>
    </source>
</evidence>
<dbReference type="Pfam" id="PF13432">
    <property type="entry name" value="TPR_16"/>
    <property type="match status" value="1"/>
</dbReference>
<evidence type="ECO:0000256" key="2">
    <source>
        <dbReference type="SAM" id="SignalP"/>
    </source>
</evidence>
<accession>A0A562SLQ5</accession>
<keyword evidence="1" id="KW-0802">TPR repeat</keyword>
<proteinExistence type="predicted"/>
<dbReference type="AlphaFoldDB" id="A0A562SLQ5"/>
<dbReference type="Gene3D" id="1.25.40.10">
    <property type="entry name" value="Tetratricopeptide repeat domain"/>
    <property type="match status" value="1"/>
</dbReference>
<dbReference type="SUPFAM" id="SSF48452">
    <property type="entry name" value="TPR-like"/>
    <property type="match status" value="1"/>
</dbReference>
<evidence type="ECO:0000256" key="1">
    <source>
        <dbReference type="PROSITE-ProRule" id="PRU00339"/>
    </source>
</evidence>